<accession>A0A517D8X5</accession>
<keyword evidence="1" id="KW-0812">Transmembrane</keyword>
<keyword evidence="1" id="KW-0472">Membrane</keyword>
<evidence type="ECO:0000256" key="1">
    <source>
        <dbReference type="SAM" id="Phobius"/>
    </source>
</evidence>
<dbReference type="Proteomes" id="UP000316394">
    <property type="component" value="Plasmid unnamed"/>
</dbReference>
<organism evidence="2 3">
    <name type="scientific">Limosilactobacillus reuteri</name>
    <name type="common">Lactobacillus reuteri</name>
    <dbReference type="NCBI Taxonomy" id="1598"/>
    <lineage>
        <taxon>Bacteria</taxon>
        <taxon>Bacillati</taxon>
        <taxon>Bacillota</taxon>
        <taxon>Bacilli</taxon>
        <taxon>Lactobacillales</taxon>
        <taxon>Lactobacillaceae</taxon>
        <taxon>Limosilactobacillus</taxon>
    </lineage>
</organism>
<geneLocation type="plasmid" evidence="2 3">
    <name>unnamed</name>
</geneLocation>
<gene>
    <name evidence="2" type="ORF">FOD75_11445</name>
</gene>
<name>A0A517D8X5_LIMRT</name>
<evidence type="ECO:0000313" key="2">
    <source>
        <dbReference type="EMBL" id="QDR73697.1"/>
    </source>
</evidence>
<feature type="transmembrane region" description="Helical" evidence="1">
    <location>
        <begin position="41"/>
        <end position="58"/>
    </location>
</feature>
<reference evidence="2 3" key="1">
    <citation type="submission" date="2019-07" db="EMBL/GenBank/DDBJ databases">
        <title>Gastrointestinal microbiota of Peromyscus leucopus, the white-footed mouse.</title>
        <authorList>
            <person name="Milovic A."/>
            <person name="Bassam K."/>
            <person name="Barbour A.G."/>
        </authorList>
    </citation>
    <scope>NUCLEOTIDE SEQUENCE [LARGE SCALE GENOMIC DNA]</scope>
    <source>
        <strain evidence="2 3">LL7</strain>
        <plasmid evidence="2 3">unnamed</plasmid>
    </source>
</reference>
<dbReference type="AlphaFoldDB" id="A0A517D8X5"/>
<keyword evidence="2" id="KW-0614">Plasmid</keyword>
<keyword evidence="1" id="KW-1133">Transmembrane helix</keyword>
<dbReference type="EMBL" id="CP041677">
    <property type="protein sequence ID" value="QDR73697.1"/>
    <property type="molecule type" value="Genomic_DNA"/>
</dbReference>
<sequence length="62" mass="7235">MPSNNEIEYHNLNDIGADLSNLKTKPLFRKNRLSNKKTKETLINAVFKTGLIGVFYIWRKIK</sequence>
<protein>
    <submittedName>
        <fullName evidence="2">Uncharacterized protein</fullName>
    </submittedName>
</protein>
<proteinExistence type="predicted"/>
<evidence type="ECO:0000313" key="3">
    <source>
        <dbReference type="Proteomes" id="UP000316394"/>
    </source>
</evidence>